<reference evidence="1 2" key="1">
    <citation type="journal article" date="2023" name="Microbiol. Resour. Announc.">
        <title>Complete Genome Sequence of Mycobacterium wuenschmanii, a novel Nontuberculous Mycobacterium Isolated from a captive population of Amazon Milk Frogs.</title>
        <authorList>
            <person name="Hicks J."/>
            <person name="Zeineldin M."/>
            <person name="Ward H."/>
            <person name="Wuenschmann A."/>
            <person name="Camp P."/>
            <person name="Farrell D."/>
            <person name="Lehman K."/>
            <person name="Thacker T."/>
            <person name="Cuthbert E."/>
        </authorList>
    </citation>
    <scope>NUCLEOTIDE SEQUENCE [LARGE SCALE GENOMIC DNA]</scope>
    <source>
        <strain evidence="1 2">Wuenschmanii</strain>
    </source>
</reference>
<sequence>MALNQGETYECPDAGCGCQVTVTRATQADCPRPEALTCCGNTMVKAGG</sequence>
<dbReference type="RefSeq" id="WP_285187048.1">
    <property type="nucleotide sequence ID" value="NZ_CP126981.1"/>
</dbReference>
<dbReference type="EMBL" id="CP126981">
    <property type="protein sequence ID" value="WIM87349.1"/>
    <property type="molecule type" value="Genomic_DNA"/>
</dbReference>
<name>A0ABY8VUN0_9MYCO</name>
<organism evidence="1 2">
    <name type="scientific">Candidatus Mycobacterium wuenschmannii</name>
    <dbReference type="NCBI Taxonomy" id="3027808"/>
    <lineage>
        <taxon>Bacteria</taxon>
        <taxon>Bacillati</taxon>
        <taxon>Actinomycetota</taxon>
        <taxon>Actinomycetes</taxon>
        <taxon>Mycobacteriales</taxon>
        <taxon>Mycobacteriaceae</taxon>
        <taxon>Mycobacterium</taxon>
    </lineage>
</organism>
<keyword evidence="2" id="KW-1185">Reference proteome</keyword>
<protein>
    <recommendedName>
        <fullName evidence="3">Metallothionein</fullName>
    </recommendedName>
</protein>
<evidence type="ECO:0000313" key="1">
    <source>
        <dbReference type="EMBL" id="WIM87349.1"/>
    </source>
</evidence>
<accession>A0ABY8VUN0</accession>
<evidence type="ECO:0008006" key="3">
    <source>
        <dbReference type="Google" id="ProtNLM"/>
    </source>
</evidence>
<evidence type="ECO:0000313" key="2">
    <source>
        <dbReference type="Proteomes" id="UP001236585"/>
    </source>
</evidence>
<proteinExistence type="predicted"/>
<gene>
    <name evidence="1" type="ORF">PT015_21290</name>
</gene>
<dbReference type="Proteomes" id="UP001236585">
    <property type="component" value="Chromosome"/>
</dbReference>